<dbReference type="EMBL" id="ASHM01012581">
    <property type="protein sequence ID" value="PNX94531.1"/>
    <property type="molecule type" value="Genomic_DNA"/>
</dbReference>
<evidence type="ECO:0000313" key="3">
    <source>
        <dbReference type="Proteomes" id="UP000236291"/>
    </source>
</evidence>
<feature type="domain" description="Reverse transcriptase zinc-binding" evidence="1">
    <location>
        <begin position="29"/>
        <end position="83"/>
    </location>
</feature>
<proteinExistence type="predicted"/>
<gene>
    <name evidence="2" type="ORF">L195_g017708</name>
</gene>
<reference evidence="2 3" key="2">
    <citation type="journal article" date="2017" name="Front. Plant Sci.">
        <title>Gene Classification and Mining of Molecular Markers Useful in Red Clover (Trifolium pratense) Breeding.</title>
        <authorList>
            <person name="Istvanek J."/>
            <person name="Dluhosova J."/>
            <person name="Dluhos P."/>
            <person name="Patkova L."/>
            <person name="Nedelnik J."/>
            <person name="Repkova J."/>
        </authorList>
    </citation>
    <scope>NUCLEOTIDE SEQUENCE [LARGE SCALE GENOMIC DNA]</scope>
    <source>
        <strain evidence="3">cv. Tatra</strain>
        <tissue evidence="2">Young leaves</tissue>
    </source>
</reference>
<sequence length="100" mass="11442">MLEACEGLVLGDINSVDGEDCWKWGKLEYTVKKAYLCLSEDEDEDEVADWVNDVWNLVVTLKLSTLVWRVVQNRLPTKENLSVVAVVKKWDGDQVQNKSK</sequence>
<protein>
    <recommendedName>
        <fullName evidence="1">Reverse transcriptase zinc-binding domain-containing protein</fullName>
    </recommendedName>
</protein>
<dbReference type="Pfam" id="PF13966">
    <property type="entry name" value="zf-RVT"/>
    <property type="match status" value="1"/>
</dbReference>
<evidence type="ECO:0000259" key="1">
    <source>
        <dbReference type="Pfam" id="PF13966"/>
    </source>
</evidence>
<reference evidence="2 3" key="1">
    <citation type="journal article" date="2014" name="Am. J. Bot.">
        <title>Genome assembly and annotation for red clover (Trifolium pratense; Fabaceae).</title>
        <authorList>
            <person name="Istvanek J."/>
            <person name="Jaros M."/>
            <person name="Krenek A."/>
            <person name="Repkova J."/>
        </authorList>
    </citation>
    <scope>NUCLEOTIDE SEQUENCE [LARGE SCALE GENOMIC DNA]</scope>
    <source>
        <strain evidence="3">cv. Tatra</strain>
        <tissue evidence="2">Young leaves</tissue>
    </source>
</reference>
<dbReference type="Proteomes" id="UP000236291">
    <property type="component" value="Unassembled WGS sequence"/>
</dbReference>
<dbReference type="AlphaFoldDB" id="A0A2K3MUN0"/>
<organism evidence="2 3">
    <name type="scientific">Trifolium pratense</name>
    <name type="common">Red clover</name>
    <dbReference type="NCBI Taxonomy" id="57577"/>
    <lineage>
        <taxon>Eukaryota</taxon>
        <taxon>Viridiplantae</taxon>
        <taxon>Streptophyta</taxon>
        <taxon>Embryophyta</taxon>
        <taxon>Tracheophyta</taxon>
        <taxon>Spermatophyta</taxon>
        <taxon>Magnoliopsida</taxon>
        <taxon>eudicotyledons</taxon>
        <taxon>Gunneridae</taxon>
        <taxon>Pentapetalae</taxon>
        <taxon>rosids</taxon>
        <taxon>fabids</taxon>
        <taxon>Fabales</taxon>
        <taxon>Fabaceae</taxon>
        <taxon>Papilionoideae</taxon>
        <taxon>50 kb inversion clade</taxon>
        <taxon>NPAAA clade</taxon>
        <taxon>Hologalegina</taxon>
        <taxon>IRL clade</taxon>
        <taxon>Trifolieae</taxon>
        <taxon>Trifolium</taxon>
    </lineage>
</organism>
<accession>A0A2K3MUN0</accession>
<name>A0A2K3MUN0_TRIPR</name>
<dbReference type="InterPro" id="IPR026960">
    <property type="entry name" value="RVT-Znf"/>
</dbReference>
<evidence type="ECO:0000313" key="2">
    <source>
        <dbReference type="EMBL" id="PNX94531.1"/>
    </source>
</evidence>
<comment type="caution">
    <text evidence="2">The sequence shown here is derived from an EMBL/GenBank/DDBJ whole genome shotgun (WGS) entry which is preliminary data.</text>
</comment>